<reference evidence="1" key="2">
    <citation type="journal article" date="2015" name="Data Brief">
        <title>Shoot transcriptome of the giant reed, Arundo donax.</title>
        <authorList>
            <person name="Barrero R.A."/>
            <person name="Guerrero F.D."/>
            <person name="Moolhuijzen P."/>
            <person name="Goolsby J.A."/>
            <person name="Tidwell J."/>
            <person name="Bellgard S.E."/>
            <person name="Bellgard M.I."/>
        </authorList>
    </citation>
    <scope>NUCLEOTIDE SEQUENCE</scope>
    <source>
        <tissue evidence="1">Shoot tissue taken approximately 20 cm above the soil surface</tissue>
    </source>
</reference>
<dbReference type="EMBL" id="GBRH01266910">
    <property type="protein sequence ID" value="JAD30985.1"/>
    <property type="molecule type" value="Transcribed_RNA"/>
</dbReference>
<proteinExistence type="predicted"/>
<reference evidence="1" key="1">
    <citation type="submission" date="2014-09" db="EMBL/GenBank/DDBJ databases">
        <authorList>
            <person name="Magalhaes I.L.F."/>
            <person name="Oliveira U."/>
            <person name="Santos F.R."/>
            <person name="Vidigal T.H.D.A."/>
            <person name="Brescovit A.D."/>
            <person name="Santos A.J."/>
        </authorList>
    </citation>
    <scope>NUCLEOTIDE SEQUENCE</scope>
    <source>
        <tissue evidence="1">Shoot tissue taken approximately 20 cm above the soil surface</tissue>
    </source>
</reference>
<accession>A0A0A9PMX2</accession>
<sequence>MAPCVTLWLHPSTTPPKYEDKLLWLQAFRVAMKQEVVRHQAIHEATGINSPSSAKIHGGGYCHRKFTKSQADMQL</sequence>
<dbReference type="AlphaFoldDB" id="A0A0A9PMX2"/>
<name>A0A0A9PMX2_ARUDO</name>
<organism evidence="1">
    <name type="scientific">Arundo donax</name>
    <name type="common">Giant reed</name>
    <name type="synonym">Donax arundinaceus</name>
    <dbReference type="NCBI Taxonomy" id="35708"/>
    <lineage>
        <taxon>Eukaryota</taxon>
        <taxon>Viridiplantae</taxon>
        <taxon>Streptophyta</taxon>
        <taxon>Embryophyta</taxon>
        <taxon>Tracheophyta</taxon>
        <taxon>Spermatophyta</taxon>
        <taxon>Magnoliopsida</taxon>
        <taxon>Liliopsida</taxon>
        <taxon>Poales</taxon>
        <taxon>Poaceae</taxon>
        <taxon>PACMAD clade</taxon>
        <taxon>Arundinoideae</taxon>
        <taxon>Arundineae</taxon>
        <taxon>Arundo</taxon>
    </lineage>
</organism>
<evidence type="ECO:0000313" key="1">
    <source>
        <dbReference type="EMBL" id="JAD30985.1"/>
    </source>
</evidence>
<protein>
    <submittedName>
        <fullName evidence="1">Uncharacterized protein</fullName>
    </submittedName>
</protein>